<comment type="caution">
    <text evidence="5">The sequence shown here is derived from an EMBL/GenBank/DDBJ whole genome shotgun (WGS) entry which is preliminary data.</text>
</comment>
<keyword evidence="4" id="KW-1133">Transmembrane helix</keyword>
<protein>
    <submittedName>
        <fullName evidence="5">Capsular biosynthesis protein</fullName>
    </submittedName>
</protein>
<evidence type="ECO:0000256" key="2">
    <source>
        <dbReference type="ARBA" id="ARBA00007783"/>
    </source>
</evidence>
<feature type="transmembrane region" description="Helical" evidence="4">
    <location>
        <begin position="105"/>
        <end position="138"/>
    </location>
</feature>
<dbReference type="GO" id="GO:0140359">
    <property type="term" value="F:ABC-type transporter activity"/>
    <property type="evidence" value="ECO:0007669"/>
    <property type="project" value="InterPro"/>
</dbReference>
<evidence type="ECO:0000313" key="6">
    <source>
        <dbReference type="Proteomes" id="UP000483035"/>
    </source>
</evidence>
<accession>A0A6L9UCP6</accession>
<keyword evidence="4" id="KW-0472">Membrane</keyword>
<feature type="transmembrane region" description="Helical" evidence="4">
    <location>
        <begin position="41"/>
        <end position="64"/>
    </location>
</feature>
<comment type="subcellular location">
    <subcellularLocation>
        <location evidence="1">Cell inner membrane</location>
        <topology evidence="1">Multi-pass membrane protein</topology>
    </subcellularLocation>
</comment>
<dbReference type="Proteomes" id="UP000483035">
    <property type="component" value="Unassembled WGS sequence"/>
</dbReference>
<evidence type="ECO:0000256" key="4">
    <source>
        <dbReference type="SAM" id="Phobius"/>
    </source>
</evidence>
<feature type="transmembrane region" description="Helical" evidence="4">
    <location>
        <begin position="76"/>
        <end position="93"/>
    </location>
</feature>
<evidence type="ECO:0000256" key="1">
    <source>
        <dbReference type="ARBA" id="ARBA00004429"/>
    </source>
</evidence>
<keyword evidence="4" id="KW-0812">Transmembrane</keyword>
<dbReference type="GO" id="GO:0043190">
    <property type="term" value="C:ATP-binding cassette (ABC) transporter complex"/>
    <property type="evidence" value="ECO:0007669"/>
    <property type="project" value="InterPro"/>
</dbReference>
<dbReference type="RefSeq" id="WP_163988799.1">
    <property type="nucleotide sequence ID" value="NZ_WUEY01000009.1"/>
</dbReference>
<dbReference type="EMBL" id="WUEY01000009">
    <property type="protein sequence ID" value="NEI71970.1"/>
    <property type="molecule type" value="Genomic_DNA"/>
</dbReference>
<dbReference type="AlphaFoldDB" id="A0A6L9UCP6"/>
<feature type="transmembrane region" description="Helical" evidence="4">
    <location>
        <begin position="239"/>
        <end position="258"/>
    </location>
</feature>
<dbReference type="PANTHER" id="PTHR30413:SF8">
    <property type="entry name" value="TRANSPORT PERMEASE PROTEIN"/>
    <property type="match status" value="1"/>
</dbReference>
<comment type="similarity">
    <text evidence="2">Belongs to the ABC-2 integral membrane protein family.</text>
</comment>
<evidence type="ECO:0000313" key="5">
    <source>
        <dbReference type="EMBL" id="NEI71970.1"/>
    </source>
</evidence>
<feature type="transmembrane region" description="Helical" evidence="4">
    <location>
        <begin position="158"/>
        <end position="179"/>
    </location>
</feature>
<proteinExistence type="inferred from homology"/>
<name>A0A6L9UCP6_9HYPH</name>
<sequence>MSPQPNQSMRATSLVACKNMANVMFAVMLRDMRTRFFNHGLGFMMVPLWPFAHMGIILAIHTAGHRGPPPYGDSAAVFYMTGVLPYLAFSYVSRSMAFSLLTNKAMLAFPIVNVANIVLGRAFLEILAAFVTVFLVTMSLSAIGENPFPIDWEQATEAYLVTLFLAIGCGFFVSVISLMVPFFLTVYQLLIIALYVSSGVFFVASDLPPSISYILSFNPLLVCVDWLRTAFFESYSDKLVDKMFVVSFAAFALLFGLLTDRLLRRRMLEN</sequence>
<dbReference type="PRINTS" id="PR00164">
    <property type="entry name" value="ABC2TRNSPORT"/>
</dbReference>
<reference evidence="5 6" key="1">
    <citation type="submission" date="2019-12" db="EMBL/GenBank/DDBJ databases">
        <title>Rhizobium genotypes associated with high levels of biological nitrogen fixation by grain legumes in a temperate-maritime cropping system.</title>
        <authorList>
            <person name="Maluk M."/>
            <person name="Francesc Ferrando Molina F."/>
            <person name="Lopez Del Egido L."/>
            <person name="Lafos M."/>
            <person name="Langarica-Fuentes A."/>
            <person name="Gebre Yohannes G."/>
            <person name="Young M.W."/>
            <person name="Martin P."/>
            <person name="Gantlett R."/>
            <person name="Kenicer G."/>
            <person name="Hawes C."/>
            <person name="Begg G.S."/>
            <person name="Quilliam R.S."/>
            <person name="Squire G.R."/>
            <person name="Poole P.S."/>
            <person name="Young P.W."/>
            <person name="Iannetta P.M."/>
            <person name="James E.K."/>
        </authorList>
    </citation>
    <scope>NUCLEOTIDE SEQUENCE [LARGE SCALE GENOMIC DNA]</scope>
    <source>
        <strain evidence="5 6">JHI1118</strain>
    </source>
</reference>
<dbReference type="GO" id="GO:0015920">
    <property type="term" value="P:lipopolysaccharide transport"/>
    <property type="evidence" value="ECO:0007669"/>
    <property type="project" value="TreeGrafter"/>
</dbReference>
<dbReference type="PANTHER" id="PTHR30413">
    <property type="entry name" value="INNER MEMBRANE TRANSPORT PERMEASE"/>
    <property type="match status" value="1"/>
</dbReference>
<organism evidence="5 6">
    <name type="scientific">Rhizobium lusitanum</name>
    <dbReference type="NCBI Taxonomy" id="293958"/>
    <lineage>
        <taxon>Bacteria</taxon>
        <taxon>Pseudomonadati</taxon>
        <taxon>Pseudomonadota</taxon>
        <taxon>Alphaproteobacteria</taxon>
        <taxon>Hyphomicrobiales</taxon>
        <taxon>Rhizobiaceae</taxon>
        <taxon>Rhizobium/Agrobacterium group</taxon>
        <taxon>Rhizobium</taxon>
    </lineage>
</organism>
<gene>
    <name evidence="5" type="ORF">GR212_20500</name>
</gene>
<feature type="transmembrane region" description="Helical" evidence="4">
    <location>
        <begin position="186"/>
        <end position="204"/>
    </location>
</feature>
<evidence type="ECO:0000256" key="3">
    <source>
        <dbReference type="ARBA" id="ARBA00022448"/>
    </source>
</evidence>
<dbReference type="InterPro" id="IPR000412">
    <property type="entry name" value="ABC_2_transport"/>
</dbReference>
<keyword evidence="3" id="KW-0813">Transport</keyword>